<keyword evidence="5" id="KW-0482">Metalloprotease</keyword>
<dbReference type="EMBL" id="QXFK01000018">
    <property type="protein sequence ID" value="RIV77015.1"/>
    <property type="molecule type" value="Genomic_DNA"/>
</dbReference>
<dbReference type="GO" id="GO:0008237">
    <property type="term" value="F:metallopeptidase activity"/>
    <property type="evidence" value="ECO:0007669"/>
    <property type="project" value="UniProtKB-KW"/>
</dbReference>
<keyword evidence="4" id="KW-0862">Zinc</keyword>
<dbReference type="OrthoDB" id="9811314at2"/>
<keyword evidence="3" id="KW-0378">Hydrolase</keyword>
<evidence type="ECO:0000259" key="7">
    <source>
        <dbReference type="Pfam" id="PF00675"/>
    </source>
</evidence>
<dbReference type="InterPro" id="IPR011765">
    <property type="entry name" value="Pept_M16_N"/>
</dbReference>
<feature type="signal peptide" evidence="6">
    <location>
        <begin position="1"/>
        <end position="24"/>
    </location>
</feature>
<proteinExistence type="inferred from homology"/>
<sequence>MNIVKSLVAYGIFAAVLSASTATAQEAIPFEHFTLPNGLRVVVHEDHSTPKVAVAVWYNVGAMNEPEGRSGFAHLYEHLMFNGSENHDSEWFPPLQEIGASSVNGATSLDQTYYYEIVPTGGLERVLWLESDRMGHMLGAVTQEKLDEQRSVVQNEKRTYENRPYGRMNNREMAAIFPLGHPYHDSVIGSMEDLNAASLDDVKEWFRQYYGAANAVVALSGDITAERGRELVSKYFGAIPAGPPTERIEKWVPVLTDERKDTMLDDVPQIAISRDWVVPGRDMPESAALRMAAHVLGRGKNSRLYEALVKDRQIATSASANYTSMAVAGVFSISVRLKEGADPEQARSAIAAVVSDYLAEGPTLEEIEQAKTTAYADTVRAFESIYVRAMALADGMIFADDPGRYAESEREFAAVTAEAAHTTAKTWLGKPSYTLTVLPYGRFQTATETVDRSKLPDLAPSPELTMPTLEQATLSNGIEVNFIRKEGTKLAEFAMVFDAGSAAEQHASRGILNFTTGLMDEGTQSLTATEFADRQAELGARIASSGNSDETSFHLSSLTRELDESVGLWADYIRNPGFRSEDIERERETALSGLSQSLVNPDSIAQRTFQYLIYGEDHAYGTILAGRADTIRSFTRKDLNAFHQTWIRPDNATIYVAGDTSLEELTATLEEAFGDWQPPAAPKGAKTLDTISYPAQSRVVLVDKPGAIQSVIRVGELMPSGLAEGAFELNSMNDVLGGGFTARLNMNLREDKGWTYGASSYISGSRGPQTFGVATSVQTDQTAAAIAEIRSELNQIGGDRPATVDELALIAKGEVLALPGRLETNQALVSYLRYVDRFEHPYEWLTGLAAQYEALTPEVVTRTALTELRPDAMTWVVVGDLSKIEQNVRDLGLGPVEVWDAEGRKLR</sequence>
<dbReference type="GO" id="GO:0006508">
    <property type="term" value="P:proteolysis"/>
    <property type="evidence" value="ECO:0007669"/>
    <property type="project" value="UniProtKB-KW"/>
</dbReference>
<accession>A0A418NF89</accession>
<evidence type="ECO:0000256" key="6">
    <source>
        <dbReference type="SAM" id="SignalP"/>
    </source>
</evidence>
<reference evidence="9 10" key="1">
    <citation type="submission" date="2018-08" db="EMBL/GenBank/DDBJ databases">
        <title>Altererythrobacter sp.Ery1 and Ery12, the genome sequencing of novel strains in genus Alterythrobacter.</title>
        <authorList>
            <person name="Cheng H."/>
            <person name="Wu Y.-H."/>
            <person name="Fang C."/>
            <person name="Xu X.-W."/>
        </authorList>
    </citation>
    <scope>NUCLEOTIDE SEQUENCE [LARGE SCALE GENOMIC DNA]</scope>
    <source>
        <strain evidence="9 10">Ery1</strain>
    </source>
</reference>
<dbReference type="Gene3D" id="3.30.830.10">
    <property type="entry name" value="Metalloenzyme, LuxS/M16 peptidase-like"/>
    <property type="match status" value="4"/>
</dbReference>
<feature type="domain" description="Peptidase M16 N-terminal" evidence="7">
    <location>
        <begin position="40"/>
        <end position="164"/>
    </location>
</feature>
<dbReference type="GO" id="GO:0046872">
    <property type="term" value="F:metal ion binding"/>
    <property type="evidence" value="ECO:0007669"/>
    <property type="project" value="InterPro"/>
</dbReference>
<evidence type="ECO:0000256" key="5">
    <source>
        <dbReference type="ARBA" id="ARBA00023049"/>
    </source>
</evidence>
<keyword evidence="10" id="KW-1185">Reference proteome</keyword>
<dbReference type="RefSeq" id="WP_119514073.1">
    <property type="nucleotide sequence ID" value="NZ_QXFK01000018.1"/>
</dbReference>
<evidence type="ECO:0000256" key="2">
    <source>
        <dbReference type="ARBA" id="ARBA00022670"/>
    </source>
</evidence>
<dbReference type="Pfam" id="PF05193">
    <property type="entry name" value="Peptidase_M16_C"/>
    <property type="match status" value="2"/>
</dbReference>
<name>A0A418NF89_9SPHN</name>
<comment type="caution">
    <text evidence="9">The sequence shown here is derived from an EMBL/GenBank/DDBJ whole genome shotgun (WGS) entry which is preliminary data.</text>
</comment>
<evidence type="ECO:0000313" key="9">
    <source>
        <dbReference type="EMBL" id="RIV77015.1"/>
    </source>
</evidence>
<gene>
    <name evidence="9" type="ORF">D2V04_12935</name>
</gene>
<evidence type="ECO:0000313" key="10">
    <source>
        <dbReference type="Proteomes" id="UP000285092"/>
    </source>
</evidence>
<evidence type="ECO:0000256" key="1">
    <source>
        <dbReference type="ARBA" id="ARBA00007261"/>
    </source>
</evidence>
<dbReference type="PANTHER" id="PTHR43690:SF17">
    <property type="entry name" value="PROTEIN YHJJ"/>
    <property type="match status" value="1"/>
</dbReference>
<comment type="similarity">
    <text evidence="1">Belongs to the peptidase M16 family.</text>
</comment>
<feature type="domain" description="Peptidase M16 C-terminal" evidence="8">
    <location>
        <begin position="198"/>
        <end position="372"/>
    </location>
</feature>
<dbReference type="Proteomes" id="UP000285092">
    <property type="component" value="Unassembled WGS sequence"/>
</dbReference>
<feature type="chain" id="PRO_5019235438" evidence="6">
    <location>
        <begin position="25"/>
        <end position="907"/>
    </location>
</feature>
<dbReference type="AlphaFoldDB" id="A0A418NF89"/>
<feature type="domain" description="Peptidase M16 C-terminal" evidence="8">
    <location>
        <begin position="633"/>
        <end position="807"/>
    </location>
</feature>
<dbReference type="InterPro" id="IPR050626">
    <property type="entry name" value="Peptidase_M16"/>
</dbReference>
<dbReference type="SUPFAM" id="SSF63411">
    <property type="entry name" value="LuxS/MPP-like metallohydrolase"/>
    <property type="match status" value="4"/>
</dbReference>
<keyword evidence="2" id="KW-0645">Protease</keyword>
<dbReference type="PANTHER" id="PTHR43690">
    <property type="entry name" value="NARDILYSIN"/>
    <property type="match status" value="1"/>
</dbReference>
<organism evidence="9 10">
    <name type="scientific">Pelagerythrobacter aerophilus</name>
    <dbReference type="NCBI Taxonomy" id="2306995"/>
    <lineage>
        <taxon>Bacteria</taxon>
        <taxon>Pseudomonadati</taxon>
        <taxon>Pseudomonadota</taxon>
        <taxon>Alphaproteobacteria</taxon>
        <taxon>Sphingomonadales</taxon>
        <taxon>Erythrobacteraceae</taxon>
        <taxon>Pelagerythrobacter</taxon>
    </lineage>
</organism>
<evidence type="ECO:0000256" key="4">
    <source>
        <dbReference type="ARBA" id="ARBA00022833"/>
    </source>
</evidence>
<evidence type="ECO:0000259" key="8">
    <source>
        <dbReference type="Pfam" id="PF05193"/>
    </source>
</evidence>
<dbReference type="InterPro" id="IPR007863">
    <property type="entry name" value="Peptidase_M16_C"/>
</dbReference>
<evidence type="ECO:0000256" key="3">
    <source>
        <dbReference type="ARBA" id="ARBA00022801"/>
    </source>
</evidence>
<dbReference type="Pfam" id="PF00675">
    <property type="entry name" value="Peptidase_M16"/>
    <property type="match status" value="2"/>
</dbReference>
<feature type="domain" description="Peptidase M16 N-terminal" evidence="7">
    <location>
        <begin position="484"/>
        <end position="597"/>
    </location>
</feature>
<keyword evidence="6" id="KW-0732">Signal</keyword>
<dbReference type="InterPro" id="IPR011249">
    <property type="entry name" value="Metalloenz_LuxS/M16"/>
</dbReference>
<protein>
    <submittedName>
        <fullName evidence="9">Insulinase family protein</fullName>
    </submittedName>
</protein>